<dbReference type="AlphaFoldDB" id="Q14M50"/>
<dbReference type="EMBL" id="AM285314">
    <property type="protein sequence ID" value="CAK99439.1"/>
    <property type="molecule type" value="Genomic_DNA"/>
</dbReference>
<gene>
    <name evidence="1" type="ORF">SPICI13_012</name>
</gene>
<organism evidence="1">
    <name type="scientific">Spiroplasma citri</name>
    <dbReference type="NCBI Taxonomy" id="2133"/>
    <lineage>
        <taxon>Bacteria</taxon>
        <taxon>Bacillati</taxon>
        <taxon>Mycoplasmatota</taxon>
        <taxon>Mollicutes</taxon>
        <taxon>Entomoplasmatales</taxon>
        <taxon>Spiroplasmataceae</taxon>
        <taxon>Spiroplasma</taxon>
    </lineage>
</organism>
<sequence>MRMKWKYPQNKILGNSAWHHSFGGYDADSRSTFIVNQMDVVSNAESESTTYSRVKNALEKNFRLQVIILAVLKMSAIFMTQKVRGMI</sequence>
<accession>Q14M50</accession>
<evidence type="ECO:0000313" key="1">
    <source>
        <dbReference type="EMBL" id="CAK99439.1"/>
    </source>
</evidence>
<reference evidence="1" key="1">
    <citation type="journal article" date="2010" name="Appl. Environ. Microbiol.">
        <title>Partial chromosome sequence of Spiroplasma citri reveals extensive viral invasion and important gene decay.</title>
        <authorList>
            <person name="Carle P."/>
            <person name="Saillard C."/>
            <person name="Carrere N."/>
            <person name="Carrere S."/>
            <person name="Duret S."/>
            <person name="Eveillard S."/>
            <person name="Gaurivaud P."/>
            <person name="Gourgues G."/>
            <person name="Gouzy J."/>
            <person name="Salar P."/>
            <person name="Verdin E."/>
            <person name="Breton M."/>
            <person name="Blanchard A."/>
            <person name="Laigret F."/>
            <person name="Bove J.M."/>
            <person name="Renaudin J."/>
            <person name="Foissac X."/>
        </authorList>
    </citation>
    <scope>NUCLEOTIDE SEQUENCE</scope>
    <source>
        <strain evidence="1">GII3-3X</strain>
    </source>
</reference>
<proteinExistence type="predicted"/>
<protein>
    <submittedName>
        <fullName evidence="1">Uncharacterized protein</fullName>
    </submittedName>
</protein>
<name>Q14M50_SPICI</name>